<sequence>MKELEDAADWFEMMRVAAGLSPRRKLTRTQVPRGYPPIPPVDGVTVNSQRADDYGAIWWCAYRQAHGSEAERFKEIAVRWYIIRCALIEIDELHFKIDEN</sequence>
<dbReference type="Proteomes" id="UP000274391">
    <property type="component" value="Unassembled WGS sequence"/>
</dbReference>
<evidence type="ECO:0000313" key="2">
    <source>
        <dbReference type="Proteomes" id="UP000274391"/>
    </source>
</evidence>
<keyword evidence="2" id="KW-1185">Reference proteome</keyword>
<gene>
    <name evidence="1" type="ORF">EG850_12790</name>
</gene>
<protein>
    <recommendedName>
        <fullName evidence="3">PH domain-containing protein</fullName>
    </recommendedName>
</protein>
<organism evidence="1 2">
    <name type="scientific">Gulosibacter macacae</name>
    <dbReference type="NCBI Taxonomy" id="2488791"/>
    <lineage>
        <taxon>Bacteria</taxon>
        <taxon>Bacillati</taxon>
        <taxon>Actinomycetota</taxon>
        <taxon>Actinomycetes</taxon>
        <taxon>Micrococcales</taxon>
        <taxon>Microbacteriaceae</taxon>
        <taxon>Gulosibacter</taxon>
    </lineage>
</organism>
<evidence type="ECO:0000313" key="1">
    <source>
        <dbReference type="EMBL" id="RRJ85590.1"/>
    </source>
</evidence>
<dbReference type="EMBL" id="RQVS01000025">
    <property type="protein sequence ID" value="RRJ85590.1"/>
    <property type="molecule type" value="Genomic_DNA"/>
</dbReference>
<accession>A0A3P3VSH9</accession>
<dbReference type="OrthoDB" id="5078788at2"/>
<evidence type="ECO:0008006" key="3">
    <source>
        <dbReference type="Google" id="ProtNLM"/>
    </source>
</evidence>
<dbReference type="AlphaFoldDB" id="A0A3P3VSH9"/>
<comment type="caution">
    <text evidence="1">The sequence shown here is derived from an EMBL/GenBank/DDBJ whole genome shotgun (WGS) entry which is preliminary data.</text>
</comment>
<name>A0A3P3VSH9_9MICO</name>
<proteinExistence type="predicted"/>
<dbReference type="RefSeq" id="WP_124974086.1">
    <property type="nucleotide sequence ID" value="NZ_RQVS01000025.1"/>
</dbReference>
<reference evidence="1 2" key="1">
    <citation type="submission" date="2018-11" db="EMBL/GenBank/DDBJ databases">
        <title>YIM 102482-1 draft genome.</title>
        <authorList>
            <person name="Li G."/>
            <person name="Jiang Y."/>
        </authorList>
    </citation>
    <scope>NUCLEOTIDE SEQUENCE [LARGE SCALE GENOMIC DNA]</scope>
    <source>
        <strain evidence="1 2">YIM 102482-1</strain>
    </source>
</reference>